<dbReference type="PROSITE" id="PS00028">
    <property type="entry name" value="ZINC_FINGER_C2H2_1"/>
    <property type="match status" value="1"/>
</dbReference>
<dbReference type="FunFam" id="3.30.160.60:FF:004091">
    <property type="match status" value="1"/>
</dbReference>
<dbReference type="PROSITE" id="PS50805">
    <property type="entry name" value="KRAB"/>
    <property type="match status" value="1"/>
</dbReference>
<dbReference type="InterPro" id="IPR039938">
    <property type="entry name" value="Sp4-like"/>
</dbReference>
<evidence type="ECO:0000313" key="9">
    <source>
        <dbReference type="Proteomes" id="UP000002280"/>
    </source>
</evidence>
<dbReference type="Bgee" id="ENSMODG00000044751">
    <property type="expression patterns" value="Expressed in spinal cord and 20 other cell types or tissues"/>
</dbReference>
<reference evidence="8" key="3">
    <citation type="submission" date="2025-09" db="UniProtKB">
        <authorList>
            <consortium name="Ensembl"/>
        </authorList>
    </citation>
    <scope>IDENTIFICATION</scope>
</reference>
<dbReference type="PANTHER" id="PTHR14947">
    <property type="entry name" value="ZINC FINGER PROTEIN"/>
    <property type="match status" value="1"/>
</dbReference>
<dbReference type="InterPro" id="IPR036236">
    <property type="entry name" value="Znf_C2H2_sf"/>
</dbReference>
<dbReference type="SMART" id="SM00355">
    <property type="entry name" value="ZnF_C2H2"/>
    <property type="match status" value="1"/>
</dbReference>
<name>A0A5F8HFL9_MONDO</name>
<dbReference type="SUPFAM" id="SSF57667">
    <property type="entry name" value="beta-beta-alpha zinc fingers"/>
    <property type="match status" value="1"/>
</dbReference>
<keyword evidence="4" id="KW-0862">Zinc</keyword>
<dbReference type="CDD" id="cd07765">
    <property type="entry name" value="KRAB_A-box"/>
    <property type="match status" value="1"/>
</dbReference>
<evidence type="ECO:0000256" key="2">
    <source>
        <dbReference type="ARBA" id="ARBA00022737"/>
    </source>
</evidence>
<dbReference type="InParanoid" id="A0A5F8HFL9"/>
<dbReference type="SUPFAM" id="SSF109640">
    <property type="entry name" value="KRAB domain (Kruppel-associated box)"/>
    <property type="match status" value="1"/>
</dbReference>
<evidence type="ECO:0000259" key="6">
    <source>
        <dbReference type="PROSITE" id="PS50157"/>
    </source>
</evidence>
<dbReference type="Pfam" id="PF01352">
    <property type="entry name" value="KRAB"/>
    <property type="match status" value="1"/>
</dbReference>
<dbReference type="GO" id="GO:0008270">
    <property type="term" value="F:zinc ion binding"/>
    <property type="evidence" value="ECO:0007669"/>
    <property type="project" value="UniProtKB-KW"/>
</dbReference>
<evidence type="ECO:0000256" key="3">
    <source>
        <dbReference type="ARBA" id="ARBA00022771"/>
    </source>
</evidence>
<dbReference type="PROSITE" id="PS50157">
    <property type="entry name" value="ZINC_FINGER_C2H2_2"/>
    <property type="match status" value="1"/>
</dbReference>
<dbReference type="GO" id="GO:0006355">
    <property type="term" value="P:regulation of DNA-templated transcription"/>
    <property type="evidence" value="ECO:0007669"/>
    <property type="project" value="InterPro"/>
</dbReference>
<accession>A0A5F8HFL9</accession>
<evidence type="ECO:0000259" key="7">
    <source>
        <dbReference type="PROSITE" id="PS50805"/>
    </source>
</evidence>
<evidence type="ECO:0000256" key="5">
    <source>
        <dbReference type="PROSITE-ProRule" id="PRU00042"/>
    </source>
</evidence>
<proteinExistence type="predicted"/>
<dbReference type="SMART" id="SM00349">
    <property type="entry name" value="KRAB"/>
    <property type="match status" value="1"/>
</dbReference>
<feature type="domain" description="C2H2-type" evidence="6">
    <location>
        <begin position="268"/>
        <end position="295"/>
    </location>
</feature>
<dbReference type="PANTHER" id="PTHR14947:SF24">
    <property type="entry name" value="ZINC FINGER PROTEIN 781-RELATED"/>
    <property type="match status" value="1"/>
</dbReference>
<evidence type="ECO:0000256" key="4">
    <source>
        <dbReference type="ARBA" id="ARBA00022833"/>
    </source>
</evidence>
<keyword evidence="2" id="KW-0677">Repeat</keyword>
<evidence type="ECO:0000313" key="8">
    <source>
        <dbReference type="Ensembl" id="ENSMODP00000058624.1"/>
    </source>
</evidence>
<dbReference type="GeneTree" id="ENSGT00950000183169"/>
<keyword evidence="3 5" id="KW-0863">Zinc-finger</keyword>
<reference evidence="8 9" key="1">
    <citation type="journal article" date="2007" name="Nature">
        <title>Genome of the marsupial Monodelphis domestica reveals innovation in non-coding sequences.</title>
        <authorList>
            <person name="Mikkelsen T.S."/>
            <person name="Wakefield M.J."/>
            <person name="Aken B."/>
            <person name="Amemiya C.T."/>
            <person name="Chang J.L."/>
            <person name="Duke S."/>
            <person name="Garber M."/>
            <person name="Gentles A.J."/>
            <person name="Goodstadt L."/>
            <person name="Heger A."/>
            <person name="Jurka J."/>
            <person name="Kamal M."/>
            <person name="Mauceli E."/>
            <person name="Searle S.M."/>
            <person name="Sharpe T."/>
            <person name="Baker M.L."/>
            <person name="Batzer M.A."/>
            <person name="Benos P.V."/>
            <person name="Belov K."/>
            <person name="Clamp M."/>
            <person name="Cook A."/>
            <person name="Cuff J."/>
            <person name="Das R."/>
            <person name="Davidow L."/>
            <person name="Deakin J.E."/>
            <person name="Fazzari M.J."/>
            <person name="Glass J.L."/>
            <person name="Grabherr M."/>
            <person name="Greally J.M."/>
            <person name="Gu W."/>
            <person name="Hore T.A."/>
            <person name="Huttley G.A."/>
            <person name="Kleber M."/>
            <person name="Jirtle R.L."/>
            <person name="Koina E."/>
            <person name="Lee J.T."/>
            <person name="Mahony S."/>
            <person name="Marra M.A."/>
            <person name="Miller R.D."/>
            <person name="Nicholls R.D."/>
            <person name="Oda M."/>
            <person name="Papenfuss A.T."/>
            <person name="Parra Z.E."/>
            <person name="Pollock D.D."/>
            <person name="Ray D.A."/>
            <person name="Schein J.E."/>
            <person name="Speed T.P."/>
            <person name="Thompson K."/>
            <person name="VandeBerg J.L."/>
            <person name="Wade C.M."/>
            <person name="Walker J.A."/>
            <person name="Waters P.D."/>
            <person name="Webber C."/>
            <person name="Weidman J.R."/>
            <person name="Xie X."/>
            <person name="Zody M.C."/>
            <person name="Baldwin J."/>
            <person name="Abdouelleil A."/>
            <person name="Abdulkadir J."/>
            <person name="Abebe A."/>
            <person name="Abera B."/>
            <person name="Abreu J."/>
            <person name="Acer S.C."/>
            <person name="Aftuck L."/>
            <person name="Alexander A."/>
            <person name="An P."/>
            <person name="Anderson E."/>
            <person name="Anderson S."/>
            <person name="Arachi H."/>
            <person name="Azer M."/>
            <person name="Bachantsang P."/>
            <person name="Barry A."/>
            <person name="Bayul T."/>
            <person name="Berlin A."/>
            <person name="Bessette D."/>
            <person name="Bloom T."/>
            <person name="Bloom T."/>
            <person name="Boguslavskiy L."/>
            <person name="Bonnet C."/>
            <person name="Boukhgalter B."/>
            <person name="Bourzgui I."/>
            <person name="Brown A."/>
            <person name="Cahill P."/>
            <person name="Channer S."/>
            <person name="Cheshatsang Y."/>
            <person name="Chuda L."/>
            <person name="Citroen M."/>
            <person name="Collymore A."/>
            <person name="Cooke P."/>
            <person name="Costello M."/>
            <person name="D'Aco K."/>
            <person name="Daza R."/>
            <person name="De Haan G."/>
            <person name="DeGray S."/>
            <person name="DeMaso C."/>
            <person name="Dhargay N."/>
            <person name="Dooley K."/>
            <person name="Dooley E."/>
            <person name="Doricent M."/>
            <person name="Dorje P."/>
            <person name="Dorjee K."/>
            <person name="Dupes A."/>
            <person name="Elong R."/>
            <person name="Falk J."/>
            <person name="Farina A."/>
            <person name="Faro S."/>
            <person name="Ferguson D."/>
            <person name="Fisher S."/>
            <person name="Foley C.D."/>
            <person name="Franke A."/>
            <person name="Friedrich D."/>
            <person name="Gadbois L."/>
            <person name="Gearin G."/>
            <person name="Gearin C.R."/>
            <person name="Giannoukos G."/>
            <person name="Goode T."/>
            <person name="Graham J."/>
            <person name="Grandbois E."/>
            <person name="Grewal S."/>
            <person name="Gyaltsen K."/>
            <person name="Hafez N."/>
            <person name="Hagos B."/>
            <person name="Hall J."/>
            <person name="Henson C."/>
            <person name="Hollinger A."/>
            <person name="Honan T."/>
            <person name="Huard M.D."/>
            <person name="Hughes L."/>
            <person name="Hurhula B."/>
            <person name="Husby M.E."/>
            <person name="Kamat A."/>
            <person name="Kanga B."/>
            <person name="Kashin S."/>
            <person name="Khazanovich D."/>
            <person name="Kisner P."/>
            <person name="Lance K."/>
            <person name="Lara M."/>
            <person name="Lee W."/>
            <person name="Lennon N."/>
            <person name="Letendre F."/>
            <person name="LeVine R."/>
            <person name="Lipovsky A."/>
            <person name="Liu X."/>
            <person name="Liu J."/>
            <person name="Liu S."/>
            <person name="Lokyitsang T."/>
            <person name="Lokyitsang Y."/>
            <person name="Lubonja R."/>
            <person name="Lui A."/>
            <person name="MacDonald P."/>
            <person name="Magnisalis V."/>
            <person name="Maru K."/>
            <person name="Matthews C."/>
            <person name="McCusker W."/>
            <person name="McDonough S."/>
            <person name="Mehta T."/>
            <person name="Meldrim J."/>
            <person name="Meneus L."/>
            <person name="Mihai O."/>
            <person name="Mihalev A."/>
            <person name="Mihova T."/>
            <person name="Mittelman R."/>
            <person name="Mlenga V."/>
            <person name="Montmayeur A."/>
            <person name="Mulrain L."/>
            <person name="Navidi A."/>
            <person name="Naylor J."/>
            <person name="Negash T."/>
            <person name="Nguyen T."/>
            <person name="Nguyen N."/>
            <person name="Nicol R."/>
            <person name="Norbu C."/>
            <person name="Norbu N."/>
            <person name="Novod N."/>
            <person name="O'Neill B."/>
            <person name="Osman S."/>
            <person name="Markiewicz E."/>
            <person name="Oyono O.L."/>
            <person name="Patti C."/>
            <person name="Phunkhang P."/>
            <person name="Pierre F."/>
            <person name="Priest M."/>
            <person name="Raghuraman S."/>
            <person name="Rege F."/>
            <person name="Reyes R."/>
            <person name="Rise C."/>
            <person name="Rogov P."/>
            <person name="Ross K."/>
            <person name="Ryan E."/>
            <person name="Settipalli S."/>
            <person name="Shea T."/>
            <person name="Sherpa N."/>
            <person name="Shi L."/>
            <person name="Shih D."/>
            <person name="Sparrow T."/>
            <person name="Spaulding J."/>
            <person name="Stalker J."/>
            <person name="Stange-Thomann N."/>
            <person name="Stavropoulos S."/>
            <person name="Stone C."/>
            <person name="Strader C."/>
            <person name="Tesfaye S."/>
            <person name="Thomson T."/>
            <person name="Thoulutsang Y."/>
            <person name="Thoulutsang D."/>
            <person name="Topham K."/>
            <person name="Topping I."/>
            <person name="Tsamla T."/>
            <person name="Vassiliev H."/>
            <person name="Vo A."/>
            <person name="Wangchuk T."/>
            <person name="Wangdi T."/>
            <person name="Weiand M."/>
            <person name="Wilkinson J."/>
            <person name="Wilson A."/>
            <person name="Yadav S."/>
            <person name="Young G."/>
            <person name="Yu Q."/>
            <person name="Zembek L."/>
            <person name="Zhong D."/>
            <person name="Zimmer A."/>
            <person name="Zwirko Z."/>
            <person name="Jaffe D.B."/>
            <person name="Alvarez P."/>
            <person name="Brockman W."/>
            <person name="Butler J."/>
            <person name="Chin C."/>
            <person name="Gnerre S."/>
            <person name="MacCallum I."/>
            <person name="Graves J.A."/>
            <person name="Ponting C.P."/>
            <person name="Breen M."/>
            <person name="Samollow P.B."/>
            <person name="Lander E.S."/>
            <person name="Lindblad-Toh K."/>
        </authorList>
    </citation>
    <scope>NUCLEOTIDE SEQUENCE [LARGE SCALE GENOMIC DNA]</scope>
</reference>
<organism evidence="8 9">
    <name type="scientific">Monodelphis domestica</name>
    <name type="common">Gray short-tailed opossum</name>
    <dbReference type="NCBI Taxonomy" id="13616"/>
    <lineage>
        <taxon>Eukaryota</taxon>
        <taxon>Metazoa</taxon>
        <taxon>Chordata</taxon>
        <taxon>Craniata</taxon>
        <taxon>Vertebrata</taxon>
        <taxon>Euteleostomi</taxon>
        <taxon>Mammalia</taxon>
        <taxon>Metatheria</taxon>
        <taxon>Didelphimorphia</taxon>
        <taxon>Didelphidae</taxon>
        <taxon>Monodelphis</taxon>
    </lineage>
</organism>
<reference evidence="8" key="2">
    <citation type="submission" date="2025-08" db="UniProtKB">
        <authorList>
            <consortium name="Ensembl"/>
        </authorList>
    </citation>
    <scope>IDENTIFICATION</scope>
</reference>
<keyword evidence="1" id="KW-0479">Metal-binding</keyword>
<dbReference type="Gene3D" id="3.30.160.60">
    <property type="entry name" value="Classic Zinc Finger"/>
    <property type="match status" value="1"/>
</dbReference>
<dbReference type="InterPro" id="IPR001909">
    <property type="entry name" value="KRAB"/>
</dbReference>
<dbReference type="Ensembl" id="ENSMODT00000084160.1">
    <property type="protein sequence ID" value="ENSMODP00000058624.1"/>
    <property type="gene ID" value="ENSMODG00000044751.1"/>
</dbReference>
<keyword evidence="9" id="KW-1185">Reference proteome</keyword>
<dbReference type="InterPro" id="IPR036051">
    <property type="entry name" value="KRAB_dom_sf"/>
</dbReference>
<dbReference type="Pfam" id="PF00096">
    <property type="entry name" value="zf-C2H2"/>
    <property type="match status" value="1"/>
</dbReference>
<evidence type="ECO:0000256" key="1">
    <source>
        <dbReference type="ARBA" id="ARBA00022723"/>
    </source>
</evidence>
<dbReference type="Gene3D" id="6.10.140.140">
    <property type="match status" value="1"/>
</dbReference>
<dbReference type="InterPro" id="IPR013087">
    <property type="entry name" value="Znf_C2H2_type"/>
</dbReference>
<dbReference type="AlphaFoldDB" id="A0A5F8HFL9"/>
<sequence length="417" mass="47787">MNEASSDFFWREICDQYQGVQEEVSPPWGSHPLRDHSLPQAETLEPEGMAPGTPRPPSQGSITFKDVAVDFTKEEWCLLDYSQKELYREIMLENVQNLLFVEAETDFEVKKMSTKLSLFVEGSGPPGGINKGCCDFILREICDSNIKVNKNPKSECEFDEVAEKFSQHSVLNQYIKLTSGNDCFGDSEYTKCFSEKVEFHQSYKKPPDMPMNQDNLEKVTYDSSLDIIRHSKSKHVEMPSVSNKDGRPFSQNSEFDSYQIIHSGERPYQCKECGKAFTQRGNLVRHQRIHTGEKPYDVHSVERLSQRVALLRHIREFTLERNLMNVHSVRRLSQRVALLLGIRESTLERNVMNVHNVESLSQGGVILLHIRESTLGRNLINVLSVERLSQLGVTLLSIRESILERSLMHVHSVERPS</sequence>
<protein>
    <submittedName>
        <fullName evidence="8">Uncharacterized protein</fullName>
    </submittedName>
</protein>
<feature type="domain" description="KRAB" evidence="7">
    <location>
        <begin position="62"/>
        <end position="139"/>
    </location>
</feature>
<dbReference type="Proteomes" id="UP000002280">
    <property type="component" value="Chromosome 4"/>
</dbReference>